<dbReference type="Gene3D" id="1.25.10.10">
    <property type="entry name" value="Leucine-rich Repeat Variant"/>
    <property type="match status" value="2"/>
</dbReference>
<dbReference type="SUPFAM" id="SSF101447">
    <property type="entry name" value="Formin homology 2 domain (FH2 domain)"/>
    <property type="match status" value="1"/>
</dbReference>
<sequence length="953" mass="106516">MAALDNDKKRQAVQNWLKSVQPGQNSHTVGYYVSQLQRCIRHGSAVSGEKIDLIRSLENSLRTYSVQWLEQFIEEGGLDLLIEYMGRSLDDLIRSEDSLPLLNGSAAAAAAALGAAPGNMSALSPSLQRSTLGPSQPQQTPPTAKSKSGKSGKRHKAAAVGETSFVVSGGSGARAGRRRSSSALRVGKSQFHRLQLAGATVEPDESLLNDLHNGIKCMRDKTAINIIAQCLLHPRFATKTLVLELLAALCMLDGMHQQVLDAFDFFKERVGEKRRWETLMIHFKQHDSLPAEHYCLEFMISCARFINIVQNVSNEHIGLRVFLQSEFSQLGLDSFLHSLRGHYEDARLNSQIEAIFENSIDVAGLYQDSLAKQSAVTRAAALEEQLYQTQSRLREAEDTAAERLAELRERLTSREADCATLRADKEAALEEMQNSLSAASKHADEKQHRLRHLLRLRLRRHHHRRRHRLEVRAVRRLRPSAASARRPRRSRAFSGEISAGAEESFANVELDSNTCQCVPGHRARSRIDLDDLEDKFKLAGGGGTFGGKGDASDGESMTASSTRLAAAVKKVERPTLLSHDRFRNLAVTKHKVDSLGLSYDQLALAIKRLDSDKINADMAEILLRQGLPSMKRRHQFDEGNRVEDLSEQDQLLARLCRVPRLERRLKALQFIGQFAENLAAVEPPLLTIIAACSSLEKANKFKKVLEIILAIGNYFNSHRRGTAYGFRLASLTTLQDVKSADKRWTMLQYIVNLIDTKMPELSDFDVELKHCEKAATVNLDNVKADGNLLLAGFQQLRALADEEAASNEEDSPDLQRLTQFIRSNQSRMDKMKTDLKTAEDCFNLARTRFGEGMQQVSTDAFFGVLSRFQTEARRARHELKKRREAEAAAEEKSAKRKLAEELSQRTRKHTRTIQDGALDNIMSDFNRGALLVDDGFKRKRKTAANTGEPVAAQ</sequence>
<dbReference type="InterPro" id="IPR016024">
    <property type="entry name" value="ARM-type_fold"/>
</dbReference>
<comment type="similarity">
    <text evidence="1">Belongs to the formin homology family.</text>
</comment>
<evidence type="ECO:0000256" key="2">
    <source>
        <dbReference type="SAM" id="Coils"/>
    </source>
</evidence>
<feature type="coiled-coil region" evidence="2">
    <location>
        <begin position="379"/>
        <end position="449"/>
    </location>
</feature>
<dbReference type="GO" id="GO:0051015">
    <property type="term" value="F:actin filament binding"/>
    <property type="evidence" value="ECO:0007669"/>
    <property type="project" value="TreeGrafter"/>
</dbReference>
<keyword evidence="2" id="KW-0175">Coiled coil</keyword>
<reference evidence="7" key="1">
    <citation type="submission" date="2016-11" db="UniProtKB">
        <authorList>
            <consortium name="WormBaseParasite"/>
        </authorList>
    </citation>
    <scope>IDENTIFICATION</scope>
</reference>
<dbReference type="PROSITE" id="PS51232">
    <property type="entry name" value="GBD_FH3"/>
    <property type="match status" value="1"/>
</dbReference>
<dbReference type="Proteomes" id="UP000095280">
    <property type="component" value="Unplaced"/>
</dbReference>
<dbReference type="GO" id="GO:0016477">
    <property type="term" value="P:cell migration"/>
    <property type="evidence" value="ECO:0007669"/>
    <property type="project" value="TreeGrafter"/>
</dbReference>
<evidence type="ECO:0000313" key="7">
    <source>
        <dbReference type="WBParaSite" id="maker-uti_cns_0014593-snap-gene-0.2-mRNA-1"/>
    </source>
</evidence>
<dbReference type="SMART" id="SM01140">
    <property type="entry name" value="Drf_GBD"/>
    <property type="match status" value="1"/>
</dbReference>
<feature type="domain" description="GBD/FH3" evidence="4">
    <location>
        <begin position="1"/>
        <end position="444"/>
    </location>
</feature>
<feature type="region of interest" description="Disordered" evidence="3">
    <location>
        <begin position="120"/>
        <end position="159"/>
    </location>
</feature>
<dbReference type="SUPFAM" id="SSF48371">
    <property type="entry name" value="ARM repeat"/>
    <property type="match status" value="1"/>
</dbReference>
<evidence type="ECO:0000256" key="3">
    <source>
        <dbReference type="SAM" id="MobiDB-lite"/>
    </source>
</evidence>
<dbReference type="InterPro" id="IPR015425">
    <property type="entry name" value="FH2_Formin"/>
</dbReference>
<dbReference type="PANTHER" id="PTHR45857:SF4">
    <property type="entry name" value="FORMIN-LIKE PROTEIN"/>
    <property type="match status" value="1"/>
</dbReference>
<dbReference type="InterPro" id="IPR011989">
    <property type="entry name" value="ARM-like"/>
</dbReference>
<keyword evidence="6" id="KW-1185">Reference proteome</keyword>
<dbReference type="SMART" id="SM01139">
    <property type="entry name" value="Drf_FH3"/>
    <property type="match status" value="1"/>
</dbReference>
<evidence type="ECO:0000259" key="4">
    <source>
        <dbReference type="PROSITE" id="PS51232"/>
    </source>
</evidence>
<dbReference type="WBParaSite" id="maker-uti_cns_0014593-snap-gene-0.2-mRNA-1">
    <property type="protein sequence ID" value="maker-uti_cns_0014593-snap-gene-0.2-mRNA-1"/>
    <property type="gene ID" value="maker-uti_cns_0014593-snap-gene-0.2"/>
</dbReference>
<dbReference type="InterPro" id="IPR042201">
    <property type="entry name" value="FH2_Formin_sf"/>
</dbReference>
<evidence type="ECO:0000313" key="6">
    <source>
        <dbReference type="Proteomes" id="UP000095280"/>
    </source>
</evidence>
<dbReference type="PANTHER" id="PTHR45857">
    <property type="entry name" value="FORMIN-LIKE PROTEIN"/>
    <property type="match status" value="1"/>
</dbReference>
<organism evidence="6 7">
    <name type="scientific">Macrostomum lignano</name>
    <dbReference type="NCBI Taxonomy" id="282301"/>
    <lineage>
        <taxon>Eukaryota</taxon>
        <taxon>Metazoa</taxon>
        <taxon>Spiralia</taxon>
        <taxon>Lophotrochozoa</taxon>
        <taxon>Platyhelminthes</taxon>
        <taxon>Rhabditophora</taxon>
        <taxon>Macrostomorpha</taxon>
        <taxon>Macrostomida</taxon>
        <taxon>Macrostomidae</taxon>
        <taxon>Macrostomum</taxon>
    </lineage>
</organism>
<dbReference type="Pfam" id="PF02181">
    <property type="entry name" value="FH2"/>
    <property type="match status" value="1"/>
</dbReference>
<dbReference type="InterPro" id="IPR010472">
    <property type="entry name" value="FH3_dom"/>
</dbReference>
<dbReference type="InterPro" id="IPR043592">
    <property type="entry name" value="FMNL_animal"/>
</dbReference>
<feature type="compositionally biased region" description="Basic and acidic residues" evidence="3">
    <location>
        <begin position="881"/>
        <end position="904"/>
    </location>
</feature>
<dbReference type="InterPro" id="IPR010473">
    <property type="entry name" value="GTPase-bd"/>
</dbReference>
<evidence type="ECO:0000259" key="5">
    <source>
        <dbReference type="PROSITE" id="PS51444"/>
    </source>
</evidence>
<name>A0A1I8IPZ1_9PLAT</name>
<evidence type="ECO:0000256" key="1">
    <source>
        <dbReference type="ARBA" id="ARBA00023449"/>
    </source>
</evidence>
<protein>
    <submittedName>
        <fullName evidence="7">FH2 domain-containing protein</fullName>
    </submittedName>
</protein>
<dbReference type="GO" id="GO:0031267">
    <property type="term" value="F:small GTPase binding"/>
    <property type="evidence" value="ECO:0007669"/>
    <property type="project" value="InterPro"/>
</dbReference>
<dbReference type="Gene3D" id="1.20.58.2220">
    <property type="entry name" value="Formin, FH2 domain"/>
    <property type="match status" value="1"/>
</dbReference>
<proteinExistence type="inferred from homology"/>
<dbReference type="Pfam" id="PF06367">
    <property type="entry name" value="Drf_FH3"/>
    <property type="match status" value="1"/>
</dbReference>
<feature type="compositionally biased region" description="Basic residues" evidence="3">
    <location>
        <begin position="147"/>
        <end position="157"/>
    </location>
</feature>
<dbReference type="InterPro" id="IPR014768">
    <property type="entry name" value="GBD/FH3_dom"/>
</dbReference>
<dbReference type="GO" id="GO:0005829">
    <property type="term" value="C:cytosol"/>
    <property type="evidence" value="ECO:0007669"/>
    <property type="project" value="TreeGrafter"/>
</dbReference>
<dbReference type="SMART" id="SM00498">
    <property type="entry name" value="FH2"/>
    <property type="match status" value="1"/>
</dbReference>
<feature type="compositionally biased region" description="Polar residues" evidence="3">
    <location>
        <begin position="121"/>
        <end position="143"/>
    </location>
</feature>
<dbReference type="PROSITE" id="PS51444">
    <property type="entry name" value="FH2"/>
    <property type="match status" value="1"/>
</dbReference>
<dbReference type="GO" id="GO:0008360">
    <property type="term" value="P:regulation of cell shape"/>
    <property type="evidence" value="ECO:0007669"/>
    <property type="project" value="TreeGrafter"/>
</dbReference>
<dbReference type="GO" id="GO:0030866">
    <property type="term" value="P:cortical actin cytoskeleton organization"/>
    <property type="evidence" value="ECO:0007669"/>
    <property type="project" value="TreeGrafter"/>
</dbReference>
<dbReference type="AlphaFoldDB" id="A0A1I8IPZ1"/>
<feature type="region of interest" description="Disordered" evidence="3">
    <location>
        <begin position="880"/>
        <end position="910"/>
    </location>
</feature>
<feature type="domain" description="FH2" evidence="5">
    <location>
        <begin position="487"/>
        <end position="898"/>
    </location>
</feature>
<accession>A0A1I8IPZ1</accession>